<organism evidence="3 4">
    <name type="scientific">Comamonas denitrificans</name>
    <dbReference type="NCBI Taxonomy" id="117506"/>
    <lineage>
        <taxon>Bacteria</taxon>
        <taxon>Pseudomonadati</taxon>
        <taxon>Pseudomonadota</taxon>
        <taxon>Betaproteobacteria</taxon>
        <taxon>Burkholderiales</taxon>
        <taxon>Comamonadaceae</taxon>
        <taxon>Comamonas</taxon>
    </lineage>
</organism>
<feature type="signal peptide" evidence="1">
    <location>
        <begin position="1"/>
        <end position="25"/>
    </location>
</feature>
<reference evidence="3" key="1">
    <citation type="submission" date="2021-03" db="EMBL/GenBank/DDBJ databases">
        <title>Comamonas denitrificans.</title>
        <authorList>
            <person name="Finster K."/>
        </authorList>
    </citation>
    <scope>NUCLEOTIDE SEQUENCE</scope>
    <source>
        <strain evidence="3">MM2021_4</strain>
    </source>
</reference>
<keyword evidence="1" id="KW-0732">Signal</keyword>
<dbReference type="RefSeq" id="WP_207575276.1">
    <property type="nucleotide sequence ID" value="NZ_JAFNME010000015.1"/>
</dbReference>
<accession>A0A939KDM7</accession>
<dbReference type="InterPro" id="IPR025711">
    <property type="entry name" value="PepSY"/>
</dbReference>
<proteinExistence type="predicted"/>
<gene>
    <name evidence="3" type="ORF">J1777_08260</name>
</gene>
<dbReference type="Pfam" id="PF13670">
    <property type="entry name" value="PepSY_2"/>
    <property type="match status" value="1"/>
</dbReference>
<name>A0A939KDM7_9BURK</name>
<evidence type="ECO:0000313" key="3">
    <source>
        <dbReference type="EMBL" id="MBO1249811.1"/>
    </source>
</evidence>
<dbReference type="EMBL" id="JAFNME010000015">
    <property type="protein sequence ID" value="MBO1249811.1"/>
    <property type="molecule type" value="Genomic_DNA"/>
</dbReference>
<keyword evidence="4" id="KW-1185">Reference proteome</keyword>
<dbReference type="Proteomes" id="UP000664731">
    <property type="component" value="Unassembled WGS sequence"/>
</dbReference>
<comment type="caution">
    <text evidence="3">The sequence shown here is derived from an EMBL/GenBank/DDBJ whole genome shotgun (WGS) entry which is preliminary data.</text>
</comment>
<protein>
    <submittedName>
        <fullName evidence="3">PepSY domain-containing protein</fullName>
    </submittedName>
</protein>
<evidence type="ECO:0000259" key="2">
    <source>
        <dbReference type="Pfam" id="PF13670"/>
    </source>
</evidence>
<evidence type="ECO:0000256" key="1">
    <source>
        <dbReference type="SAM" id="SignalP"/>
    </source>
</evidence>
<dbReference type="AlphaFoldDB" id="A0A939KDM7"/>
<feature type="domain" description="PepSY" evidence="2">
    <location>
        <begin position="149"/>
        <end position="203"/>
    </location>
</feature>
<sequence>MKKSAITYVLAACGLAAALPQAAYALNAQQVVENIAANGLLAPYDLEKTGHYWQAQATTPDGKKAYVVVNDVDGQFTAVSKSDLGTRYPGAAQVMAHLRALGYAQIQEVEFDDGFWHVEVRPNRQAYKQELLLHPVTLEIVQPTQSTTVTAAHIVDVLQRAGYTRITDVSFDDGVWEAEATNAQKQRVDLKLDPDTATIISEKLDD</sequence>
<evidence type="ECO:0000313" key="4">
    <source>
        <dbReference type="Proteomes" id="UP000664731"/>
    </source>
</evidence>
<feature type="chain" id="PRO_5037164766" evidence="1">
    <location>
        <begin position="26"/>
        <end position="206"/>
    </location>
</feature>